<keyword evidence="4" id="KW-1185">Reference proteome</keyword>
<evidence type="ECO:0000256" key="1">
    <source>
        <dbReference type="ARBA" id="ARBA00022729"/>
    </source>
</evidence>
<dbReference type="InterPro" id="IPR043504">
    <property type="entry name" value="Peptidase_S1_PA_chymotrypsin"/>
</dbReference>
<dbReference type="InterPro" id="IPR050966">
    <property type="entry name" value="Glutamyl_endopeptidase"/>
</dbReference>
<dbReference type="PANTHER" id="PTHR15462:SF8">
    <property type="entry name" value="SERINE PROTEASE"/>
    <property type="match status" value="1"/>
</dbReference>
<dbReference type="InterPro" id="IPR009003">
    <property type="entry name" value="Peptidase_S1_PA"/>
</dbReference>
<dbReference type="Proteomes" id="UP001500879">
    <property type="component" value="Unassembled WGS sequence"/>
</dbReference>
<sequence>MRVRPRSVIALALALCAALLGAGNTASATGPEQDRMRQEQAYWTARRMAEAVPVTALLRDPAARPAPGTALTPVAAPPRPARRFGGLPMVGTFFFDGSHLGGRTTYCSGSVVHSAGRNLVLTAGHCAIGLSGARHAVFVPEYHDGAAAGGQPYGVFPVTALYVDPRYRANTKGAASDLDLAFVRVAPNGGSAVESRTGALTFGRTPRYDNDVTVVGYPATGSPTARRRPVRCDVRTSRLKGFHQMRMFCGGFYGGVSGGPWISGYDPATRTGRIIGNIGGYNGGGNDANSDGVSFSPFYGKDAQDLYRDADADRAVRRPAAYRPATVARRCAPDVTGSPVTVLPVVWPARARPEGRTRTGL</sequence>
<keyword evidence="1 2" id="KW-0732">Signal</keyword>
<evidence type="ECO:0000313" key="4">
    <source>
        <dbReference type="Proteomes" id="UP001500879"/>
    </source>
</evidence>
<evidence type="ECO:0008006" key="5">
    <source>
        <dbReference type="Google" id="ProtNLM"/>
    </source>
</evidence>
<dbReference type="RefSeq" id="WP_344026980.1">
    <property type="nucleotide sequence ID" value="NZ_BAAABX010000048.1"/>
</dbReference>
<evidence type="ECO:0000256" key="2">
    <source>
        <dbReference type="SAM" id="SignalP"/>
    </source>
</evidence>
<feature type="chain" id="PRO_5046608301" description="Trypsin-like serine protease" evidence="2">
    <location>
        <begin position="29"/>
        <end position="361"/>
    </location>
</feature>
<accession>A0ABN0YXT9</accession>
<dbReference type="PROSITE" id="PS00134">
    <property type="entry name" value="TRYPSIN_HIS"/>
    <property type="match status" value="1"/>
</dbReference>
<comment type="caution">
    <text evidence="3">The sequence shown here is derived from an EMBL/GenBank/DDBJ whole genome shotgun (WGS) entry which is preliminary data.</text>
</comment>
<feature type="signal peptide" evidence="2">
    <location>
        <begin position="1"/>
        <end position="28"/>
    </location>
</feature>
<evidence type="ECO:0000313" key="3">
    <source>
        <dbReference type="EMBL" id="GAA0417650.1"/>
    </source>
</evidence>
<proteinExistence type="predicted"/>
<dbReference type="InterPro" id="IPR018114">
    <property type="entry name" value="TRYPSIN_HIS"/>
</dbReference>
<dbReference type="Gene3D" id="2.40.10.10">
    <property type="entry name" value="Trypsin-like serine proteases"/>
    <property type="match status" value="2"/>
</dbReference>
<dbReference type="EMBL" id="BAAABX010000048">
    <property type="protein sequence ID" value="GAA0417650.1"/>
    <property type="molecule type" value="Genomic_DNA"/>
</dbReference>
<organism evidence="3 4">
    <name type="scientific">Streptomyces luteireticuli</name>
    <dbReference type="NCBI Taxonomy" id="173858"/>
    <lineage>
        <taxon>Bacteria</taxon>
        <taxon>Bacillati</taxon>
        <taxon>Actinomycetota</taxon>
        <taxon>Actinomycetes</taxon>
        <taxon>Kitasatosporales</taxon>
        <taxon>Streptomycetaceae</taxon>
        <taxon>Streptomyces</taxon>
    </lineage>
</organism>
<gene>
    <name evidence="3" type="ORF">GCM10010357_43750</name>
</gene>
<protein>
    <recommendedName>
        <fullName evidence="5">Trypsin-like serine protease</fullName>
    </recommendedName>
</protein>
<name>A0ABN0YXT9_9ACTN</name>
<dbReference type="Pfam" id="PF13365">
    <property type="entry name" value="Trypsin_2"/>
    <property type="match status" value="1"/>
</dbReference>
<dbReference type="PANTHER" id="PTHR15462">
    <property type="entry name" value="SERINE PROTEASE"/>
    <property type="match status" value="1"/>
</dbReference>
<dbReference type="SUPFAM" id="SSF50494">
    <property type="entry name" value="Trypsin-like serine proteases"/>
    <property type="match status" value="1"/>
</dbReference>
<reference evidence="3 4" key="1">
    <citation type="journal article" date="2019" name="Int. J. Syst. Evol. Microbiol.">
        <title>The Global Catalogue of Microorganisms (GCM) 10K type strain sequencing project: providing services to taxonomists for standard genome sequencing and annotation.</title>
        <authorList>
            <consortium name="The Broad Institute Genomics Platform"/>
            <consortium name="The Broad Institute Genome Sequencing Center for Infectious Disease"/>
            <person name="Wu L."/>
            <person name="Ma J."/>
        </authorList>
    </citation>
    <scope>NUCLEOTIDE SEQUENCE [LARGE SCALE GENOMIC DNA]</scope>
    <source>
        <strain evidence="3 4">JCM 4788</strain>
    </source>
</reference>